<gene>
    <name evidence="3" type="primary">TMA16</name>
    <name evidence="3" type="ORF">AAF712_007165</name>
</gene>
<evidence type="ECO:0000256" key="2">
    <source>
        <dbReference type="SAM" id="MobiDB-lite"/>
    </source>
</evidence>
<feature type="compositionally biased region" description="Basic and acidic residues" evidence="2">
    <location>
        <begin position="15"/>
        <end position="27"/>
    </location>
</feature>
<dbReference type="EMBL" id="JBBXMP010000042">
    <property type="protein sequence ID" value="KAL0065861.1"/>
    <property type="molecule type" value="Genomic_DNA"/>
</dbReference>
<proteinExistence type="inferred from homology"/>
<dbReference type="Gene3D" id="1.20.1440.170">
    <property type="entry name" value="Translation machinery-associated protein 16-like"/>
    <property type="match status" value="1"/>
</dbReference>
<keyword evidence="4" id="KW-1185">Reference proteome</keyword>
<dbReference type="PANTHER" id="PTHR13349">
    <property type="entry name" value="TRANSLATION MACHINERY-ASSOCIATED PROTEIN 16"/>
    <property type="match status" value="1"/>
</dbReference>
<feature type="compositionally biased region" description="Low complexity" evidence="2">
    <location>
        <begin position="1"/>
        <end position="13"/>
    </location>
</feature>
<reference evidence="3 4" key="1">
    <citation type="submission" date="2024-05" db="EMBL/GenBank/DDBJ databases">
        <title>A draft genome resource for the thread blight pathogen Marasmius tenuissimus strain MS-2.</title>
        <authorList>
            <person name="Yulfo-Soto G.E."/>
            <person name="Baruah I.K."/>
            <person name="Amoako-Attah I."/>
            <person name="Bukari Y."/>
            <person name="Meinhardt L.W."/>
            <person name="Bailey B.A."/>
            <person name="Cohen S.P."/>
        </authorList>
    </citation>
    <scope>NUCLEOTIDE SEQUENCE [LARGE SCALE GENOMIC DNA]</scope>
    <source>
        <strain evidence="3 4">MS-2</strain>
    </source>
</reference>
<sequence>MAPSKTGKSSTSKPAKKEKIFHPESRKAAQLNRKAVRKEKLGNLAVNRKHKSHSLVDFYLFFYHALPPEGVLTLEDMHNLIANVWLKQYDVELEQERATRRKGRPKSAREMKLEEMQSREMDEYRTGFGGWSTLVQTEVQK</sequence>
<feature type="region of interest" description="Disordered" evidence="2">
    <location>
        <begin position="1"/>
        <end position="33"/>
    </location>
</feature>
<feature type="compositionally biased region" description="Basic and acidic residues" evidence="2">
    <location>
        <begin position="107"/>
        <end position="120"/>
    </location>
</feature>
<dbReference type="InterPro" id="IPR038356">
    <property type="entry name" value="Tma16_sf"/>
</dbReference>
<accession>A0ABR2ZW96</accession>
<evidence type="ECO:0000313" key="3">
    <source>
        <dbReference type="EMBL" id="KAL0065861.1"/>
    </source>
</evidence>
<comment type="similarity">
    <text evidence="1">Belongs to the TMA16 family.</text>
</comment>
<dbReference type="Proteomes" id="UP001437256">
    <property type="component" value="Unassembled WGS sequence"/>
</dbReference>
<organism evidence="3 4">
    <name type="scientific">Marasmius tenuissimus</name>
    <dbReference type="NCBI Taxonomy" id="585030"/>
    <lineage>
        <taxon>Eukaryota</taxon>
        <taxon>Fungi</taxon>
        <taxon>Dikarya</taxon>
        <taxon>Basidiomycota</taxon>
        <taxon>Agaricomycotina</taxon>
        <taxon>Agaricomycetes</taxon>
        <taxon>Agaricomycetidae</taxon>
        <taxon>Agaricales</taxon>
        <taxon>Marasmiineae</taxon>
        <taxon>Marasmiaceae</taxon>
        <taxon>Marasmius</taxon>
    </lineage>
</organism>
<dbReference type="Pfam" id="PF11176">
    <property type="entry name" value="Tma16"/>
    <property type="match status" value="1"/>
</dbReference>
<dbReference type="InterPro" id="IPR021346">
    <property type="entry name" value="Tma16"/>
</dbReference>
<evidence type="ECO:0000313" key="4">
    <source>
        <dbReference type="Proteomes" id="UP001437256"/>
    </source>
</evidence>
<name>A0ABR2ZW96_9AGAR</name>
<feature type="region of interest" description="Disordered" evidence="2">
    <location>
        <begin position="97"/>
        <end position="120"/>
    </location>
</feature>
<protein>
    <submittedName>
        <fullName evidence="3">Translation machinery-associated protein 16</fullName>
    </submittedName>
</protein>
<evidence type="ECO:0000256" key="1">
    <source>
        <dbReference type="ARBA" id="ARBA00034127"/>
    </source>
</evidence>
<dbReference type="PANTHER" id="PTHR13349:SF2">
    <property type="entry name" value="TRANSLATION MACHINERY-ASSOCIATED PROTEIN 16"/>
    <property type="match status" value="1"/>
</dbReference>
<comment type="caution">
    <text evidence="3">The sequence shown here is derived from an EMBL/GenBank/DDBJ whole genome shotgun (WGS) entry which is preliminary data.</text>
</comment>